<proteinExistence type="predicted"/>
<sequence>MKRKYLAKAGVFALTAGIILPSTIAHGETLSSSVSTSIESVNINEVSDETSVIDVYDKDGNLIKTYTKESSVAKFLGIKIDEEFVTNYYANINIFFIHCASKNRSLV</sequence>
<evidence type="ECO:0000256" key="1">
    <source>
        <dbReference type="SAM" id="SignalP"/>
    </source>
</evidence>
<evidence type="ECO:0000313" key="2">
    <source>
        <dbReference type="EMBL" id="QQY96013.1"/>
    </source>
</evidence>
<keyword evidence="1" id="KW-0732">Signal</keyword>
<feature type="signal peptide" evidence="1">
    <location>
        <begin position="1"/>
        <end position="27"/>
    </location>
</feature>
<organism evidence="2">
    <name type="scientific">Bacillus thuringiensis serovar andalousiensis</name>
    <dbReference type="NCBI Taxonomy" id="257985"/>
    <lineage>
        <taxon>Bacteria</taxon>
        <taxon>Bacillati</taxon>
        <taxon>Bacillota</taxon>
        <taxon>Bacilli</taxon>
        <taxon>Bacillales</taxon>
        <taxon>Bacillaceae</taxon>
        <taxon>Bacillus</taxon>
        <taxon>Bacillus cereus group</taxon>
    </lineage>
</organism>
<reference evidence="2" key="1">
    <citation type="submission" date="2020-12" db="EMBL/GenBank/DDBJ databases">
        <title>Identification and Characterization of Andalusicin N terminally Dimethylated Class III Lantibiotic from Bacillus thuringiensis sv. andalusiensis.</title>
        <authorList>
            <person name="Grigoreva A."/>
            <person name="Andreeva J."/>
            <person name="Serebryakova M."/>
            <person name="Garcia A.H."/>
            <person name="Slonova D."/>
            <person name="Nair S.K."/>
            <person name="Lippens G."/>
            <person name="Severinov K."/>
            <person name="Dubiley S."/>
        </authorList>
    </citation>
    <scope>NUCLEOTIDE SEQUENCE</scope>
    <source>
        <strain evidence="2">NRRL B-23139</strain>
    </source>
</reference>
<name>A0A7U1BAV5_BACTU</name>
<gene>
    <name evidence="2" type="ORF">EVG22_32465</name>
</gene>
<feature type="chain" id="PRO_5030655698" evidence="1">
    <location>
        <begin position="28"/>
        <end position="107"/>
    </location>
</feature>
<dbReference type="RefSeq" id="WP_198424199.1">
    <property type="nucleotide sequence ID" value="NZ_CP035727.2"/>
</dbReference>
<dbReference type="EMBL" id="CP035727">
    <property type="protein sequence ID" value="QQY96013.1"/>
    <property type="molecule type" value="Genomic_DNA"/>
</dbReference>
<protein>
    <submittedName>
        <fullName evidence="2">Uncharacterized protein</fullName>
    </submittedName>
</protein>
<accession>A0A7U1BAV5</accession>
<dbReference type="Proteomes" id="UP000501374">
    <property type="component" value="Chromosome"/>
</dbReference>
<dbReference type="AlphaFoldDB" id="A0A7U1BAV5"/>